<keyword evidence="1" id="KW-0472">Membrane</keyword>
<dbReference type="GO" id="GO:0005886">
    <property type="term" value="C:plasma membrane"/>
    <property type="evidence" value="ECO:0007669"/>
    <property type="project" value="InterPro"/>
</dbReference>
<keyword evidence="1" id="KW-0812">Transmembrane</keyword>
<organism evidence="2 3">
    <name type="scientific">Pelomonas aquatica</name>
    <dbReference type="NCBI Taxonomy" id="431058"/>
    <lineage>
        <taxon>Bacteria</taxon>
        <taxon>Pseudomonadati</taxon>
        <taxon>Pseudomonadota</taxon>
        <taxon>Betaproteobacteria</taxon>
        <taxon>Burkholderiales</taxon>
        <taxon>Sphaerotilaceae</taxon>
        <taxon>Roseateles</taxon>
    </lineage>
</organism>
<keyword evidence="1" id="KW-1133">Transmembrane helix</keyword>
<evidence type="ECO:0000313" key="2">
    <source>
        <dbReference type="EMBL" id="MDG0863805.1"/>
    </source>
</evidence>
<dbReference type="Pfam" id="PF09604">
    <property type="entry name" value="Potass_KdpF"/>
    <property type="match status" value="1"/>
</dbReference>
<dbReference type="InterPro" id="IPR011726">
    <property type="entry name" value="KdpF"/>
</dbReference>
<dbReference type="RefSeq" id="WP_268153501.1">
    <property type="nucleotide sequence ID" value="NZ_JAPPUW010000023.1"/>
</dbReference>
<feature type="transmembrane region" description="Helical" evidence="1">
    <location>
        <begin position="6"/>
        <end position="25"/>
    </location>
</feature>
<evidence type="ECO:0000313" key="3">
    <source>
        <dbReference type="Proteomes" id="UP001152766"/>
    </source>
</evidence>
<accession>A0A9X4R5K8</accession>
<gene>
    <name evidence="2" type="primary">kdpF</name>
    <name evidence="2" type="ORF">EXJ73_15185</name>
</gene>
<sequence>MSGFEIAATILVVGLVAYLFWALLFPEDLS</sequence>
<dbReference type="Proteomes" id="UP001152766">
    <property type="component" value="Unassembled WGS sequence"/>
</dbReference>
<comment type="caution">
    <text evidence="2">The sequence shown here is derived from an EMBL/GenBank/DDBJ whole genome shotgun (WGS) entry which is preliminary data.</text>
</comment>
<keyword evidence="3" id="KW-1185">Reference proteome</keyword>
<dbReference type="AlphaFoldDB" id="A0A9X4R5K8"/>
<proteinExistence type="predicted"/>
<dbReference type="EMBL" id="SGUG01000022">
    <property type="protein sequence ID" value="MDG0863805.1"/>
    <property type="molecule type" value="Genomic_DNA"/>
</dbReference>
<reference evidence="2" key="1">
    <citation type="submission" date="2019-02" db="EMBL/GenBank/DDBJ databases">
        <title>Draft genome of the type strain Pelomonas aquatica CCUG 52575T.</title>
        <authorList>
            <person name="Gomila M."/>
            <person name="Lalucat J."/>
        </authorList>
    </citation>
    <scope>NUCLEOTIDE SEQUENCE</scope>
    <source>
        <strain evidence="2">CCUG 52575</strain>
    </source>
</reference>
<dbReference type="GO" id="GO:0008556">
    <property type="term" value="F:P-type potassium transmembrane transporter activity"/>
    <property type="evidence" value="ECO:0007669"/>
    <property type="project" value="InterPro"/>
</dbReference>
<evidence type="ECO:0000256" key="1">
    <source>
        <dbReference type="SAM" id="Phobius"/>
    </source>
</evidence>
<dbReference type="NCBIfam" id="TIGR02115">
    <property type="entry name" value="potass_kdpF"/>
    <property type="match status" value="1"/>
</dbReference>
<protein>
    <submittedName>
        <fullName evidence="2">K(+)-transporting ATPase subunit F</fullName>
    </submittedName>
</protein>
<name>A0A9X4R5K8_9BURK</name>